<name>A0AAD1MR63_9MYCO</name>
<evidence type="ECO:0000313" key="1">
    <source>
        <dbReference type="EMBL" id="BBY15884.1"/>
    </source>
</evidence>
<proteinExistence type="predicted"/>
<dbReference type="Proteomes" id="UP000466607">
    <property type="component" value="Chromosome"/>
</dbReference>
<keyword evidence="2" id="KW-1185">Reference proteome</keyword>
<evidence type="ECO:0008006" key="3">
    <source>
        <dbReference type="Google" id="ProtNLM"/>
    </source>
</evidence>
<organism evidence="1 2">
    <name type="scientific">Mycolicibacterium litorale</name>
    <dbReference type="NCBI Taxonomy" id="758802"/>
    <lineage>
        <taxon>Bacteria</taxon>
        <taxon>Bacillati</taxon>
        <taxon>Actinomycetota</taxon>
        <taxon>Actinomycetes</taxon>
        <taxon>Mycobacteriales</taxon>
        <taxon>Mycobacteriaceae</taxon>
        <taxon>Mycolicibacterium</taxon>
    </lineage>
</organism>
<accession>A0AAD1MR63</accession>
<dbReference type="EMBL" id="AP022586">
    <property type="protein sequence ID" value="BBY15884.1"/>
    <property type="molecule type" value="Genomic_DNA"/>
</dbReference>
<evidence type="ECO:0000313" key="2">
    <source>
        <dbReference type="Proteomes" id="UP000466607"/>
    </source>
</evidence>
<reference evidence="1 2" key="1">
    <citation type="journal article" date="2019" name="Emerg. Microbes Infect.">
        <title>Comprehensive subspecies identification of 175 nontuberculous mycobacteria species based on 7547 genomic profiles.</title>
        <authorList>
            <person name="Matsumoto Y."/>
            <person name="Kinjo T."/>
            <person name="Motooka D."/>
            <person name="Nabeya D."/>
            <person name="Jung N."/>
            <person name="Uechi K."/>
            <person name="Horii T."/>
            <person name="Iida T."/>
            <person name="Fujita J."/>
            <person name="Nakamura S."/>
        </authorList>
    </citation>
    <scope>NUCLEOTIDE SEQUENCE [LARGE SCALE GENOMIC DNA]</scope>
    <source>
        <strain evidence="1 2">JCM 17423</strain>
    </source>
</reference>
<gene>
    <name evidence="1" type="ORF">MLIT_14760</name>
</gene>
<dbReference type="InterPro" id="IPR019639">
    <property type="entry name" value="DUF2505"/>
</dbReference>
<dbReference type="Pfam" id="PF10698">
    <property type="entry name" value="DUF2505"/>
    <property type="match status" value="1"/>
</dbReference>
<protein>
    <recommendedName>
        <fullName evidence="3">DUF2505 domain-containing protein</fullName>
    </recommendedName>
</protein>
<dbReference type="AlphaFoldDB" id="A0AAD1MR63"/>
<sequence length="168" mass="17901">MARTFDVSIESPVQVADILSAFGDEKYWHARLAAFGNGSAALSALEVAADGCVTVTVTLGLLRDRLPKVVTQVHRGDLEMVRTETWTPGDEGEVSGDIAIAVTGAPLSATGRAKIQPAEIGSHLTYSTTVAVKVPIVRGRIESFIGGYTVDEITRLQDFTTGWITGRL</sequence>